<feature type="transmembrane region" description="Helical" evidence="1">
    <location>
        <begin position="102"/>
        <end position="120"/>
    </location>
</feature>
<dbReference type="Proteomes" id="UP000647017">
    <property type="component" value="Unassembled WGS sequence"/>
</dbReference>
<accession>A0ABQ4HRY8</accession>
<name>A0ABQ4HRY8_9ACTN</name>
<feature type="transmembrane region" description="Helical" evidence="1">
    <location>
        <begin position="127"/>
        <end position="147"/>
    </location>
</feature>
<keyword evidence="1" id="KW-0472">Membrane</keyword>
<keyword evidence="3" id="KW-1185">Reference proteome</keyword>
<feature type="transmembrane region" description="Helical" evidence="1">
    <location>
        <begin position="70"/>
        <end position="90"/>
    </location>
</feature>
<protein>
    <recommendedName>
        <fullName evidence="4">Prepilin peptidase</fullName>
    </recommendedName>
</protein>
<gene>
    <name evidence="2" type="ORF">Van01_16060</name>
</gene>
<evidence type="ECO:0000256" key="1">
    <source>
        <dbReference type="SAM" id="Phobius"/>
    </source>
</evidence>
<evidence type="ECO:0000313" key="3">
    <source>
        <dbReference type="Proteomes" id="UP000647017"/>
    </source>
</evidence>
<feature type="transmembrane region" description="Helical" evidence="1">
    <location>
        <begin position="159"/>
        <end position="181"/>
    </location>
</feature>
<reference evidence="2 3" key="1">
    <citation type="submission" date="2021-01" db="EMBL/GenBank/DDBJ databases">
        <title>Whole genome shotgun sequence of Verrucosispora andamanensis NBRC 109075.</title>
        <authorList>
            <person name="Komaki H."/>
            <person name="Tamura T."/>
        </authorList>
    </citation>
    <scope>NUCLEOTIDE SEQUENCE [LARGE SCALE GENOMIC DNA]</scope>
    <source>
        <strain evidence="2 3">NBRC 109075</strain>
    </source>
</reference>
<sequence length="220" mass="22219">MDRFWSVALLGALAGVVLPWVWARTVEGMRVVGSCPAIRGPWRPLTVCGSAVGLAAGSIVVAWRVHDRNGGVLLVAAWLAVLYVGLLLAAVDVATRRLPSPILAAAAMAVGVCLVGHAGVTGQWCTLATALLASGVLGGGHLLLALVGGGAVGMGDVRMAAVLGASLGALGWTAVMWGAVLPYVLAVPEAVVRLASPRRPDLAFGPYLLVGALLAVTLGP</sequence>
<organism evidence="2 3">
    <name type="scientific">Micromonospora andamanensis</name>
    <dbReference type="NCBI Taxonomy" id="1287068"/>
    <lineage>
        <taxon>Bacteria</taxon>
        <taxon>Bacillati</taxon>
        <taxon>Actinomycetota</taxon>
        <taxon>Actinomycetes</taxon>
        <taxon>Micromonosporales</taxon>
        <taxon>Micromonosporaceae</taxon>
        <taxon>Micromonospora</taxon>
    </lineage>
</organism>
<feature type="transmembrane region" description="Helical" evidence="1">
    <location>
        <begin position="42"/>
        <end position="63"/>
    </location>
</feature>
<keyword evidence="1" id="KW-0812">Transmembrane</keyword>
<evidence type="ECO:0008006" key="4">
    <source>
        <dbReference type="Google" id="ProtNLM"/>
    </source>
</evidence>
<comment type="caution">
    <text evidence="2">The sequence shown here is derived from an EMBL/GenBank/DDBJ whole genome shotgun (WGS) entry which is preliminary data.</text>
</comment>
<dbReference type="EMBL" id="BOOZ01000006">
    <property type="protein sequence ID" value="GIJ08392.1"/>
    <property type="molecule type" value="Genomic_DNA"/>
</dbReference>
<evidence type="ECO:0000313" key="2">
    <source>
        <dbReference type="EMBL" id="GIJ08392.1"/>
    </source>
</evidence>
<keyword evidence="1" id="KW-1133">Transmembrane helix</keyword>
<proteinExistence type="predicted"/>
<feature type="transmembrane region" description="Helical" evidence="1">
    <location>
        <begin position="202"/>
        <end position="219"/>
    </location>
</feature>